<comment type="caution">
    <text evidence="2">The sequence shown here is derived from an EMBL/GenBank/DDBJ whole genome shotgun (WGS) entry which is preliminary data.</text>
</comment>
<dbReference type="Gene3D" id="3.40.50.300">
    <property type="entry name" value="P-loop containing nucleotide triphosphate hydrolases"/>
    <property type="match status" value="1"/>
</dbReference>
<keyword evidence="3" id="KW-1185">Reference proteome</keyword>
<dbReference type="InterPro" id="IPR051135">
    <property type="entry name" value="Gal/GlcNAc/GalNAc_ST"/>
</dbReference>
<sequence length="193" mass="21869">MAASCGYEYTRNRIEIRLTNTLLHTHSTSFEGNANLLYVVRDPRETLCSAARALSPTTSRIVYDEKGMIHPSFADYVIKHMPGATCSMKSHLNACLDSRWTVVRFEDVKRDPLSTLTHVVKQTGHSVSQEVIRSSIEELDFNRLKKASTDDRFLAKSSIDTWRTLLSAEVIQMLNHALGDAPRQFGYFLEDQS</sequence>
<dbReference type="GO" id="GO:0001517">
    <property type="term" value="F:N-acetylglucosamine 6-O-sulfotransferase activity"/>
    <property type="evidence" value="ECO:0007669"/>
    <property type="project" value="TreeGrafter"/>
</dbReference>
<dbReference type="AlphaFoldDB" id="A0A8J3CLS9"/>
<name>A0A8J3CLS9_9PROT</name>
<organism evidence="2 3">
    <name type="scientific">Algimonas arctica</name>
    <dbReference type="NCBI Taxonomy" id="1479486"/>
    <lineage>
        <taxon>Bacteria</taxon>
        <taxon>Pseudomonadati</taxon>
        <taxon>Pseudomonadota</taxon>
        <taxon>Alphaproteobacteria</taxon>
        <taxon>Maricaulales</taxon>
        <taxon>Robiginitomaculaceae</taxon>
        <taxon>Algimonas</taxon>
    </lineage>
</organism>
<dbReference type="PANTHER" id="PTHR10704">
    <property type="entry name" value="CARBOHYDRATE SULFOTRANSFERASE"/>
    <property type="match status" value="1"/>
</dbReference>
<dbReference type="PANTHER" id="PTHR10704:SF44">
    <property type="entry name" value="LD35051P-RELATED"/>
    <property type="match status" value="1"/>
</dbReference>
<evidence type="ECO:0000313" key="3">
    <source>
        <dbReference type="Proteomes" id="UP000634004"/>
    </source>
</evidence>
<feature type="domain" description="Sulfotransferase" evidence="1">
    <location>
        <begin position="25"/>
        <end position="176"/>
    </location>
</feature>
<dbReference type="SUPFAM" id="SSF52540">
    <property type="entry name" value="P-loop containing nucleoside triphosphate hydrolases"/>
    <property type="match status" value="1"/>
</dbReference>
<evidence type="ECO:0000313" key="2">
    <source>
        <dbReference type="EMBL" id="GHA85117.1"/>
    </source>
</evidence>
<dbReference type="EMBL" id="BMZH01000002">
    <property type="protein sequence ID" value="GHA85117.1"/>
    <property type="molecule type" value="Genomic_DNA"/>
</dbReference>
<proteinExistence type="predicted"/>
<accession>A0A8J3CLS9</accession>
<dbReference type="GO" id="GO:0006790">
    <property type="term" value="P:sulfur compound metabolic process"/>
    <property type="evidence" value="ECO:0007669"/>
    <property type="project" value="TreeGrafter"/>
</dbReference>
<dbReference type="InterPro" id="IPR027417">
    <property type="entry name" value="P-loop_NTPase"/>
</dbReference>
<dbReference type="GO" id="GO:0006044">
    <property type="term" value="P:N-acetylglucosamine metabolic process"/>
    <property type="evidence" value="ECO:0007669"/>
    <property type="project" value="TreeGrafter"/>
</dbReference>
<reference evidence="2" key="1">
    <citation type="journal article" date="2014" name="Int. J. Syst. Evol. Microbiol.">
        <title>Complete genome sequence of Corynebacterium casei LMG S-19264T (=DSM 44701T), isolated from a smear-ripened cheese.</title>
        <authorList>
            <consortium name="US DOE Joint Genome Institute (JGI-PGF)"/>
            <person name="Walter F."/>
            <person name="Albersmeier A."/>
            <person name="Kalinowski J."/>
            <person name="Ruckert C."/>
        </authorList>
    </citation>
    <scope>NUCLEOTIDE SEQUENCE</scope>
    <source>
        <strain evidence="2">KCTC 32513</strain>
    </source>
</reference>
<gene>
    <name evidence="2" type="ORF">GCM10009069_05290</name>
</gene>
<protein>
    <recommendedName>
        <fullName evidence="1">Sulfotransferase domain-containing protein</fullName>
    </recommendedName>
</protein>
<dbReference type="RefSeq" id="WP_373299039.1">
    <property type="nucleotide sequence ID" value="NZ_BMZH01000002.1"/>
</dbReference>
<evidence type="ECO:0000259" key="1">
    <source>
        <dbReference type="Pfam" id="PF00685"/>
    </source>
</evidence>
<dbReference type="Proteomes" id="UP000634004">
    <property type="component" value="Unassembled WGS sequence"/>
</dbReference>
<reference evidence="2" key="2">
    <citation type="submission" date="2020-09" db="EMBL/GenBank/DDBJ databases">
        <authorList>
            <person name="Sun Q."/>
            <person name="Kim S."/>
        </authorList>
    </citation>
    <scope>NUCLEOTIDE SEQUENCE</scope>
    <source>
        <strain evidence="2">KCTC 32513</strain>
    </source>
</reference>
<dbReference type="InterPro" id="IPR000863">
    <property type="entry name" value="Sulfotransferase_dom"/>
</dbReference>
<dbReference type="Pfam" id="PF00685">
    <property type="entry name" value="Sulfotransfer_1"/>
    <property type="match status" value="1"/>
</dbReference>